<dbReference type="InterPro" id="IPR000182">
    <property type="entry name" value="GNAT_dom"/>
</dbReference>
<gene>
    <name evidence="2" type="ORF">HL667_15860</name>
</gene>
<dbReference type="Gene3D" id="3.40.630.30">
    <property type="match status" value="1"/>
</dbReference>
<organism evidence="2 3">
    <name type="scientific">Bradyrhizobium aeschynomenes</name>
    <dbReference type="NCBI Taxonomy" id="2734909"/>
    <lineage>
        <taxon>Bacteria</taxon>
        <taxon>Pseudomonadati</taxon>
        <taxon>Pseudomonadota</taxon>
        <taxon>Alphaproteobacteria</taxon>
        <taxon>Hyphomicrobiales</taxon>
        <taxon>Nitrobacteraceae</taxon>
        <taxon>Bradyrhizobium</taxon>
    </lineage>
</organism>
<comment type="caution">
    <text evidence="2">The sequence shown here is derived from an EMBL/GenBank/DDBJ whole genome shotgun (WGS) entry which is preliminary data.</text>
</comment>
<evidence type="ECO:0000259" key="1">
    <source>
        <dbReference type="PROSITE" id="PS51186"/>
    </source>
</evidence>
<evidence type="ECO:0000313" key="3">
    <source>
        <dbReference type="Proteomes" id="UP000886476"/>
    </source>
</evidence>
<dbReference type="SUPFAM" id="SSF55729">
    <property type="entry name" value="Acyl-CoA N-acyltransferases (Nat)"/>
    <property type="match status" value="1"/>
</dbReference>
<protein>
    <submittedName>
        <fullName evidence="2">GNAT family N-acetyltransferase</fullName>
    </submittedName>
</protein>
<dbReference type="EMBL" id="JABFDN010000004">
    <property type="protein sequence ID" value="NPU66479.1"/>
    <property type="molecule type" value="Genomic_DNA"/>
</dbReference>
<dbReference type="InterPro" id="IPR016181">
    <property type="entry name" value="Acyl_CoA_acyltransferase"/>
</dbReference>
<sequence length="203" mass="22277">MPTQAAAVLAASNVIRTRRGEEVRLRFVTPDDAEVLQAYVRSLSPRSRNRRFLGALSELPKPVLDDFVALGRNDRYSLIGAMDHDGVESIVAEARYALDRNTGRVEFGLSVHDRWHGHGIGPALIAHLEGRARALGGVTLSGEALRTNDVMIALARKAGFAIQPHADDWTLVRFEKVLSQALAHSTGADLHVIHNDPQIARLR</sequence>
<reference evidence="2" key="1">
    <citation type="submission" date="2020-05" db="EMBL/GenBank/DDBJ databases">
        <title>Nod-independent and nitrogen-fixing Bradyrhizobium aeschynomene sp. nov. isolated from nodules of Aeschynomene indica.</title>
        <authorList>
            <person name="Zhang Z."/>
        </authorList>
    </citation>
    <scope>NUCLEOTIDE SEQUENCE</scope>
    <source>
        <strain evidence="2">83012</strain>
    </source>
</reference>
<feature type="domain" description="N-acetyltransferase" evidence="1">
    <location>
        <begin position="23"/>
        <end position="179"/>
    </location>
</feature>
<dbReference type="Proteomes" id="UP000886476">
    <property type="component" value="Unassembled WGS sequence"/>
</dbReference>
<evidence type="ECO:0000313" key="2">
    <source>
        <dbReference type="EMBL" id="NPU66479.1"/>
    </source>
</evidence>
<dbReference type="RefSeq" id="WP_172111548.1">
    <property type="nucleotide sequence ID" value="NZ_JABFDN010000004.1"/>
</dbReference>
<keyword evidence="3" id="KW-1185">Reference proteome</keyword>
<name>A0ABX2CE39_9BRAD</name>
<dbReference type="Pfam" id="PF00583">
    <property type="entry name" value="Acetyltransf_1"/>
    <property type="match status" value="1"/>
</dbReference>
<proteinExistence type="predicted"/>
<accession>A0ABX2CE39</accession>
<dbReference type="PROSITE" id="PS51186">
    <property type="entry name" value="GNAT"/>
    <property type="match status" value="1"/>
</dbReference>